<evidence type="ECO:0000313" key="1">
    <source>
        <dbReference type="EMBL" id="QHT79296.1"/>
    </source>
</evidence>
<proteinExistence type="predicted"/>
<protein>
    <submittedName>
        <fullName evidence="1">Uncharacterized protein</fullName>
    </submittedName>
</protein>
<name>A0A6C0HGR3_9ZZZZ</name>
<dbReference type="EMBL" id="MN739947">
    <property type="protein sequence ID" value="QHT79296.1"/>
    <property type="molecule type" value="Genomic_DNA"/>
</dbReference>
<sequence>MSASLYFNYVYAADASQTTTLKVTGEQQDAPPAGVSVDETVVVNVTASQLNTLMTVGAQSEAGVGYPTVTLDWESAVGNALNTKWAAFMGVTGPGVAPVNFADDSSPAVAKPTLQKVFSTETFAYTANPTSPLLKIPPEAISNVDYSGAISIKKVGADLSKTVMAGGGTILGASITAESGDLSANDKKAVRGLFLQALAAGRYQQSSTAPPNGSDLPSGASPGFAFETGDIVSFYTVLSLTKTRTFIPDTDNTTVEGNSGMKFKVNGVNVIIGGGTSTADDSVASDAKTWTVRWQLTVA</sequence>
<organism evidence="1">
    <name type="scientific">viral metagenome</name>
    <dbReference type="NCBI Taxonomy" id="1070528"/>
    <lineage>
        <taxon>unclassified sequences</taxon>
        <taxon>metagenomes</taxon>
        <taxon>organismal metagenomes</taxon>
    </lineage>
</organism>
<accession>A0A6C0HGR3</accession>
<reference evidence="1" key="1">
    <citation type="journal article" date="2020" name="Nature">
        <title>Giant virus diversity and host interactions through global metagenomics.</title>
        <authorList>
            <person name="Schulz F."/>
            <person name="Roux S."/>
            <person name="Paez-Espino D."/>
            <person name="Jungbluth S."/>
            <person name="Walsh D.A."/>
            <person name="Denef V.J."/>
            <person name="McMahon K.D."/>
            <person name="Konstantinidis K.T."/>
            <person name="Eloe-Fadrosh E.A."/>
            <person name="Kyrpides N.C."/>
            <person name="Woyke T."/>
        </authorList>
    </citation>
    <scope>NUCLEOTIDE SEQUENCE</scope>
    <source>
        <strain evidence="1">GVMAG-M-3300023179-99</strain>
    </source>
</reference>
<dbReference type="AlphaFoldDB" id="A0A6C0HGR3"/>